<protein>
    <submittedName>
        <fullName evidence="2">Uncharacterized protein</fullName>
    </submittedName>
</protein>
<organism evidence="1 2">
    <name type="scientific">Ditylenchus dipsaci</name>
    <dbReference type="NCBI Taxonomy" id="166011"/>
    <lineage>
        <taxon>Eukaryota</taxon>
        <taxon>Metazoa</taxon>
        <taxon>Ecdysozoa</taxon>
        <taxon>Nematoda</taxon>
        <taxon>Chromadorea</taxon>
        <taxon>Rhabditida</taxon>
        <taxon>Tylenchina</taxon>
        <taxon>Tylenchomorpha</taxon>
        <taxon>Sphaerularioidea</taxon>
        <taxon>Anguinidae</taxon>
        <taxon>Anguininae</taxon>
        <taxon>Ditylenchus</taxon>
    </lineage>
</organism>
<dbReference type="AlphaFoldDB" id="A0A915CW21"/>
<reference evidence="2" key="1">
    <citation type="submission" date="2022-11" db="UniProtKB">
        <authorList>
            <consortium name="WormBaseParasite"/>
        </authorList>
    </citation>
    <scope>IDENTIFICATION</scope>
</reference>
<evidence type="ECO:0000313" key="1">
    <source>
        <dbReference type="Proteomes" id="UP000887574"/>
    </source>
</evidence>
<evidence type="ECO:0000313" key="2">
    <source>
        <dbReference type="WBParaSite" id="jg12960"/>
    </source>
</evidence>
<keyword evidence="1" id="KW-1185">Reference proteome</keyword>
<name>A0A915CW21_9BILA</name>
<dbReference type="Proteomes" id="UP000887574">
    <property type="component" value="Unplaced"/>
</dbReference>
<sequence>MSAPIRSQLALITSRLTGYLDNIPDIQLQLTDTMSNSAREKHIDDTDLSVIHEITGIKGLIEQLENLNLRWQQYILSLPEDAQEAEETLYSQTAIAKSNFFQEMQRGHEAIGVLEMKRLNLNYIKNRLQLSNVDITKAPALNAPTTMQLPKFQLPSFKERY</sequence>
<dbReference type="WBParaSite" id="jg12960">
    <property type="protein sequence ID" value="jg12960"/>
    <property type="gene ID" value="jg12960"/>
</dbReference>
<accession>A0A915CW21</accession>
<proteinExistence type="predicted"/>